<sequence length="52" mass="6008">MEVPYYDARGDKLSIAVNDLNEQIAAKIEELEIENVEIYFARLQLAFFTQGQ</sequence>
<dbReference type="PaxDb" id="449447-MAE_05110"/>
<dbReference type="STRING" id="449447.MAE_05110"/>
<dbReference type="EnsemblBacteria" id="BAG00333">
    <property type="protein sequence ID" value="BAG00333"/>
    <property type="gene ID" value="MAE_05110"/>
</dbReference>
<dbReference type="EMBL" id="AP009552">
    <property type="protein sequence ID" value="BAG00333.1"/>
    <property type="molecule type" value="Genomic_DNA"/>
</dbReference>
<reference evidence="1 2" key="1">
    <citation type="journal article" date="2007" name="DNA Res.">
        <title>Complete genomic structure of the bloom-forming toxic cyanobacterium Microcystis aeruginosa NIES-843.</title>
        <authorList>
            <person name="Kaneko T."/>
            <person name="Nakajima N."/>
            <person name="Okamoto S."/>
            <person name="Suzuki I."/>
            <person name="Tanabe Y."/>
            <person name="Tamaoki M."/>
            <person name="Nakamura Y."/>
            <person name="Kasai F."/>
            <person name="Watanabe A."/>
            <person name="Kawashima K."/>
            <person name="Kishida Y."/>
            <person name="Ono A."/>
            <person name="Shimizu Y."/>
            <person name="Takahashi C."/>
            <person name="Minami C."/>
            <person name="Fujishiro T."/>
            <person name="Kohara M."/>
            <person name="Katoh M."/>
            <person name="Nakazaki N."/>
            <person name="Nakayama S."/>
            <person name="Yamada M."/>
            <person name="Tabata S."/>
            <person name="Watanabe M.M."/>
        </authorList>
    </citation>
    <scope>NUCLEOTIDE SEQUENCE [LARGE SCALE GENOMIC DNA]</scope>
    <source>
        <strain evidence="2">NIES-843 / IAM M-247</strain>
    </source>
</reference>
<proteinExistence type="predicted"/>
<dbReference type="KEGG" id="mar:MAE_05110"/>
<organism evidence="1 2">
    <name type="scientific">Microcystis aeruginosa (strain NIES-843 / IAM M-2473)</name>
    <dbReference type="NCBI Taxonomy" id="449447"/>
    <lineage>
        <taxon>Bacteria</taxon>
        <taxon>Bacillati</taxon>
        <taxon>Cyanobacteriota</taxon>
        <taxon>Cyanophyceae</taxon>
        <taxon>Oscillatoriophycideae</taxon>
        <taxon>Chroococcales</taxon>
        <taxon>Microcystaceae</taxon>
        <taxon>Microcystis</taxon>
    </lineage>
</organism>
<name>B0JP22_MICAN</name>
<gene>
    <name evidence="1" type="ordered locus">MAE_05110</name>
</gene>
<accession>B0JP22</accession>
<protein>
    <submittedName>
        <fullName evidence="1">Uncharacterized protein</fullName>
    </submittedName>
</protein>
<dbReference type="HOGENOM" id="CLU_3081819_0_0_3"/>
<dbReference type="Proteomes" id="UP000001510">
    <property type="component" value="Chromosome"/>
</dbReference>
<dbReference type="AlphaFoldDB" id="B0JP22"/>
<evidence type="ECO:0000313" key="2">
    <source>
        <dbReference type="Proteomes" id="UP000001510"/>
    </source>
</evidence>
<evidence type="ECO:0000313" key="1">
    <source>
        <dbReference type="EMBL" id="BAG00333.1"/>
    </source>
</evidence>
<keyword evidence="2" id="KW-1185">Reference proteome</keyword>
<dbReference type="RefSeq" id="WP_012264149.1">
    <property type="nucleotide sequence ID" value="NC_010296.1"/>
</dbReference>